<dbReference type="Proteomes" id="UP000007963">
    <property type="component" value="Unassembled WGS sequence"/>
</dbReference>
<organism evidence="2 3">
    <name type="scientific">Aspergillus terreus (strain NIH 2624 / FGSC A1156)</name>
    <dbReference type="NCBI Taxonomy" id="341663"/>
    <lineage>
        <taxon>Eukaryota</taxon>
        <taxon>Fungi</taxon>
        <taxon>Dikarya</taxon>
        <taxon>Ascomycota</taxon>
        <taxon>Pezizomycotina</taxon>
        <taxon>Eurotiomycetes</taxon>
        <taxon>Eurotiomycetidae</taxon>
        <taxon>Eurotiales</taxon>
        <taxon>Aspergillaceae</taxon>
        <taxon>Aspergillus</taxon>
        <taxon>Aspergillus subgen. Circumdati</taxon>
    </lineage>
</organism>
<dbReference type="VEuPathDB" id="FungiDB:ATEG_02427"/>
<proteinExistence type="predicted"/>
<dbReference type="HOGENOM" id="CLU_081018_0_0_1"/>
<sequence>MFRGLGLSPSSDAEEKKVWKLDDESMSIQMPEHFERYMSDIALIFSTEDNKLGAIRPRTDWILVATTAIVRKKKGQLYPDASPPSHQVYKAPYYHFNTTIPAGSELAMEYSVDYILWYGARGDWDTNLVVVRSSSLLDGECWAALPSMSVVYAGRKAKKYKGGVYGICTDSYTWTFLHLSDKGRVSKRCLSWGDNKQEVIGQLYKIIGQAFGLHRERENDPAAQQRMRHESLHGWGGDESSDDDCRDDSDEDAWPW</sequence>
<evidence type="ECO:0000256" key="1">
    <source>
        <dbReference type="SAM" id="MobiDB-lite"/>
    </source>
</evidence>
<name>Q0CV57_ASPTN</name>
<protein>
    <submittedName>
        <fullName evidence="2">Uncharacterized protein</fullName>
    </submittedName>
</protein>
<dbReference type="OrthoDB" id="2103397at2759"/>
<evidence type="ECO:0000313" key="3">
    <source>
        <dbReference type="Proteomes" id="UP000007963"/>
    </source>
</evidence>
<dbReference type="STRING" id="341663.Q0CV57"/>
<gene>
    <name evidence="2" type="ORF">ATEG_02427</name>
</gene>
<feature type="compositionally biased region" description="Acidic residues" evidence="1">
    <location>
        <begin position="239"/>
        <end position="256"/>
    </location>
</feature>
<dbReference type="AlphaFoldDB" id="Q0CV57"/>
<dbReference type="EMBL" id="CH476596">
    <property type="protein sequence ID" value="EAU37389.1"/>
    <property type="molecule type" value="Genomic_DNA"/>
</dbReference>
<evidence type="ECO:0000313" key="2">
    <source>
        <dbReference type="EMBL" id="EAU37389.1"/>
    </source>
</evidence>
<reference evidence="3" key="1">
    <citation type="submission" date="2005-09" db="EMBL/GenBank/DDBJ databases">
        <title>Annotation of the Aspergillus terreus NIH2624 genome.</title>
        <authorList>
            <person name="Birren B.W."/>
            <person name="Lander E.S."/>
            <person name="Galagan J.E."/>
            <person name="Nusbaum C."/>
            <person name="Devon K."/>
            <person name="Henn M."/>
            <person name="Ma L.-J."/>
            <person name="Jaffe D.B."/>
            <person name="Butler J."/>
            <person name="Alvarez P."/>
            <person name="Gnerre S."/>
            <person name="Grabherr M."/>
            <person name="Kleber M."/>
            <person name="Mauceli E.W."/>
            <person name="Brockman W."/>
            <person name="Rounsley S."/>
            <person name="Young S.K."/>
            <person name="LaButti K."/>
            <person name="Pushparaj V."/>
            <person name="DeCaprio D."/>
            <person name="Crawford M."/>
            <person name="Koehrsen M."/>
            <person name="Engels R."/>
            <person name="Montgomery P."/>
            <person name="Pearson M."/>
            <person name="Howarth C."/>
            <person name="Larson L."/>
            <person name="Luoma S."/>
            <person name="White J."/>
            <person name="Alvarado L."/>
            <person name="Kodira C.D."/>
            <person name="Zeng Q."/>
            <person name="Oleary S."/>
            <person name="Yandava C."/>
            <person name="Denning D.W."/>
            <person name="Nierman W.C."/>
            <person name="Milne T."/>
            <person name="Madden K."/>
        </authorList>
    </citation>
    <scope>NUCLEOTIDE SEQUENCE [LARGE SCALE GENOMIC DNA]</scope>
    <source>
        <strain evidence="3">NIH 2624 / FGSC A1156</strain>
    </source>
</reference>
<dbReference type="RefSeq" id="XP_001211605.1">
    <property type="nucleotide sequence ID" value="XM_001211605.1"/>
</dbReference>
<feature type="region of interest" description="Disordered" evidence="1">
    <location>
        <begin position="218"/>
        <end position="256"/>
    </location>
</feature>
<dbReference type="OMA" id="QMPEHFE"/>
<dbReference type="GeneID" id="4316458"/>
<accession>Q0CV57</accession>